<dbReference type="Pfam" id="PF00762">
    <property type="entry name" value="Ferrochelatase"/>
    <property type="match status" value="1"/>
</dbReference>
<keyword evidence="2 9" id="KW-0963">Cytoplasm</keyword>
<keyword evidence="7 9" id="KW-0627">Porphyrin biosynthesis</keyword>
<keyword evidence="5 9" id="KW-0350">Heme biosynthesis</keyword>
<gene>
    <name evidence="9" type="primary">hemH</name>
    <name evidence="13" type="ORF">DET51_10878</name>
    <name evidence="12" type="ORF">DET64_10878</name>
</gene>
<dbReference type="NCBIfam" id="TIGR00109">
    <property type="entry name" value="hemH"/>
    <property type="match status" value="1"/>
</dbReference>
<evidence type="ECO:0000256" key="6">
    <source>
        <dbReference type="ARBA" id="ARBA00023239"/>
    </source>
</evidence>
<evidence type="ECO:0000256" key="5">
    <source>
        <dbReference type="ARBA" id="ARBA00023133"/>
    </source>
</evidence>
<dbReference type="GO" id="GO:0004325">
    <property type="term" value="F:ferrochelatase activity"/>
    <property type="evidence" value="ECO:0007669"/>
    <property type="project" value="UniProtKB-UniRule"/>
</dbReference>
<keyword evidence="3 9" id="KW-0479">Metal-binding</keyword>
<keyword evidence="15" id="KW-1185">Reference proteome</keyword>
<dbReference type="UniPathway" id="UPA00252">
    <property type="reaction ID" value="UER00325"/>
</dbReference>
<accession>A0A368UW06</accession>
<dbReference type="FunFam" id="3.40.50.1400:FF:000002">
    <property type="entry name" value="Ferrochelatase"/>
    <property type="match status" value="1"/>
</dbReference>
<dbReference type="EMBL" id="QNSA01000008">
    <property type="protein sequence ID" value="RBP71834.1"/>
    <property type="molecule type" value="Genomic_DNA"/>
</dbReference>
<sequence length="370" mass="42578">MPYNGIDNYRHNEPDRLGVLITNLGTPDAPTTPALRKYLAEFLWDPRVVEVPRPLWWLILHGVILRIRPRKSAEAYASVWEKEGSPLLIHTAKQAEGIREAMKRRFGTNVVVGFAMRYGNPSIPRVLEEMQQQGVRKLLVLPLYPQYSASTTASTFDAISKDFTRRRWLPDFRFVSHYHDFPPYIEAMARHIESHWAKHGRKEKLILSYHGVPLKYLLKGDPYHCECHKTSRLLAERLGLGKDQYMTTFQSRFGREEWLQPYTDETLKALPEKGVKSIDVFCPGFSADCLETIEEINEENREYFMESGGEGFSYIPCLNATPGHIDALVTLVEENLQGWGIPENSPESLEQRARLAEERKQSTFPGRSDI</sequence>
<evidence type="ECO:0000313" key="13">
    <source>
        <dbReference type="EMBL" id="RCW32853.1"/>
    </source>
</evidence>
<comment type="similarity">
    <text evidence="1 9 10">Belongs to the ferrochelatase family.</text>
</comment>
<feature type="binding site" evidence="9">
    <location>
        <position position="291"/>
    </location>
    <ligand>
        <name>Fe(2+)</name>
        <dbReference type="ChEBI" id="CHEBI:29033"/>
    </ligand>
</feature>
<dbReference type="GO" id="GO:0046872">
    <property type="term" value="F:metal ion binding"/>
    <property type="evidence" value="ECO:0007669"/>
    <property type="project" value="UniProtKB-KW"/>
</dbReference>
<proteinExistence type="inferred from homology"/>
<evidence type="ECO:0000313" key="14">
    <source>
        <dbReference type="Proteomes" id="UP000252795"/>
    </source>
</evidence>
<evidence type="ECO:0000256" key="7">
    <source>
        <dbReference type="ARBA" id="ARBA00023244"/>
    </source>
</evidence>
<dbReference type="InterPro" id="IPR001015">
    <property type="entry name" value="Ferrochelatase"/>
</dbReference>
<evidence type="ECO:0000256" key="4">
    <source>
        <dbReference type="ARBA" id="ARBA00023004"/>
    </source>
</evidence>
<dbReference type="SUPFAM" id="SSF53800">
    <property type="entry name" value="Chelatase"/>
    <property type="match status" value="1"/>
</dbReference>
<name>A0A368UW06_MARNT</name>
<comment type="caution">
    <text evidence="13">The sequence shown here is derived from an EMBL/GenBank/DDBJ whole genome shotgun (WGS) entry which is preliminary data.</text>
</comment>
<dbReference type="RefSeq" id="WP_113880098.1">
    <property type="nucleotide sequence ID" value="NZ_QNSA01000008.1"/>
</dbReference>
<dbReference type="Gene3D" id="3.40.50.1400">
    <property type="match status" value="2"/>
</dbReference>
<dbReference type="InterPro" id="IPR033644">
    <property type="entry name" value="Ferrochelatase_C"/>
</dbReference>
<keyword evidence="4 9" id="KW-0408">Iron</keyword>
<evidence type="ECO:0000256" key="9">
    <source>
        <dbReference type="HAMAP-Rule" id="MF_00323"/>
    </source>
</evidence>
<evidence type="ECO:0000256" key="8">
    <source>
        <dbReference type="ARBA" id="ARBA00024536"/>
    </source>
</evidence>
<evidence type="ECO:0000256" key="3">
    <source>
        <dbReference type="ARBA" id="ARBA00022723"/>
    </source>
</evidence>
<dbReference type="CDD" id="cd03411">
    <property type="entry name" value="Ferrochelatase_N"/>
    <property type="match status" value="1"/>
</dbReference>
<dbReference type="InterPro" id="IPR033659">
    <property type="entry name" value="Ferrochelatase_N"/>
</dbReference>
<dbReference type="PANTHER" id="PTHR11108">
    <property type="entry name" value="FERROCHELATASE"/>
    <property type="match status" value="1"/>
</dbReference>
<dbReference type="Proteomes" id="UP000253065">
    <property type="component" value="Unassembled WGS sequence"/>
</dbReference>
<comment type="subcellular location">
    <subcellularLocation>
        <location evidence="9 10">Cytoplasm</location>
    </subcellularLocation>
</comment>
<keyword evidence="6 9" id="KW-0456">Lyase</keyword>
<comment type="pathway">
    <text evidence="9 10">Porphyrin-containing compound metabolism; protoheme biosynthesis; protoheme from protoporphyrin-IX: step 1/1.</text>
</comment>
<dbReference type="AlphaFoldDB" id="A0A368UW06"/>
<comment type="function">
    <text evidence="9 10">Catalyzes the ferrous insertion into protoporphyrin IX.</text>
</comment>
<reference evidence="13 14" key="1">
    <citation type="submission" date="2018-07" db="EMBL/GenBank/DDBJ databases">
        <title>Freshwater and sediment microbial communities from various areas in North America, analyzing microbe dynamics in response to fracking.</title>
        <authorList>
            <person name="Lamendella R."/>
        </authorList>
    </citation>
    <scope>NUCLEOTIDE SEQUENCE [LARGE SCALE GENOMIC DNA]</scope>
    <source>
        <strain evidence="13 14">114E</strain>
        <strain evidence="12 15">114E_o</strain>
    </source>
</reference>
<dbReference type="PROSITE" id="PS00534">
    <property type="entry name" value="FERROCHELATASE"/>
    <property type="match status" value="1"/>
</dbReference>
<dbReference type="EMBL" id="QPJB01000008">
    <property type="protein sequence ID" value="RCW32853.1"/>
    <property type="molecule type" value="Genomic_DNA"/>
</dbReference>
<dbReference type="CDD" id="cd00419">
    <property type="entry name" value="Ferrochelatase_C"/>
    <property type="match status" value="1"/>
</dbReference>
<evidence type="ECO:0000256" key="1">
    <source>
        <dbReference type="ARBA" id="ARBA00007718"/>
    </source>
</evidence>
<dbReference type="EC" id="4.98.1.1" evidence="9 10"/>
<dbReference type="Proteomes" id="UP000252795">
    <property type="component" value="Unassembled WGS sequence"/>
</dbReference>
<dbReference type="InterPro" id="IPR019772">
    <property type="entry name" value="Ferrochelatase_AS"/>
</dbReference>
<feature type="binding site" evidence="9">
    <location>
        <position position="210"/>
    </location>
    <ligand>
        <name>Fe(2+)</name>
        <dbReference type="ChEBI" id="CHEBI:29033"/>
    </ligand>
</feature>
<dbReference type="GO" id="GO:0005737">
    <property type="term" value="C:cytoplasm"/>
    <property type="evidence" value="ECO:0007669"/>
    <property type="project" value="UniProtKB-SubCell"/>
</dbReference>
<comment type="catalytic activity">
    <reaction evidence="9 10">
        <text>heme b + 2 H(+) = protoporphyrin IX + Fe(2+)</text>
        <dbReference type="Rhea" id="RHEA:22584"/>
        <dbReference type="ChEBI" id="CHEBI:15378"/>
        <dbReference type="ChEBI" id="CHEBI:29033"/>
        <dbReference type="ChEBI" id="CHEBI:57306"/>
        <dbReference type="ChEBI" id="CHEBI:60344"/>
        <dbReference type="EC" id="4.98.1.1"/>
    </reaction>
</comment>
<evidence type="ECO:0000313" key="15">
    <source>
        <dbReference type="Proteomes" id="UP000253065"/>
    </source>
</evidence>
<feature type="region of interest" description="Disordered" evidence="11">
    <location>
        <begin position="340"/>
        <end position="370"/>
    </location>
</feature>
<evidence type="ECO:0000256" key="11">
    <source>
        <dbReference type="SAM" id="MobiDB-lite"/>
    </source>
</evidence>
<evidence type="ECO:0000313" key="12">
    <source>
        <dbReference type="EMBL" id="RBP71834.1"/>
    </source>
</evidence>
<dbReference type="HAMAP" id="MF_00323">
    <property type="entry name" value="Ferrochelatase"/>
    <property type="match status" value="1"/>
</dbReference>
<protein>
    <recommendedName>
        <fullName evidence="9 10">Ferrochelatase</fullName>
        <ecNumber evidence="9 10">4.98.1.1</ecNumber>
    </recommendedName>
    <alternativeName>
        <fullName evidence="9">Heme synthase</fullName>
    </alternativeName>
    <alternativeName>
        <fullName evidence="9">Protoheme ferro-lyase</fullName>
    </alternativeName>
</protein>
<dbReference type="PANTHER" id="PTHR11108:SF1">
    <property type="entry name" value="FERROCHELATASE, MITOCHONDRIAL"/>
    <property type="match status" value="1"/>
</dbReference>
<organism evidence="13 14">
    <name type="scientific">Marinobacter nauticus</name>
    <name type="common">Marinobacter hydrocarbonoclasticus</name>
    <name type="synonym">Marinobacter aquaeolei</name>
    <dbReference type="NCBI Taxonomy" id="2743"/>
    <lineage>
        <taxon>Bacteria</taxon>
        <taxon>Pseudomonadati</taxon>
        <taxon>Pseudomonadota</taxon>
        <taxon>Gammaproteobacteria</taxon>
        <taxon>Pseudomonadales</taxon>
        <taxon>Marinobacteraceae</taxon>
        <taxon>Marinobacter</taxon>
    </lineage>
</organism>
<evidence type="ECO:0000256" key="10">
    <source>
        <dbReference type="RuleBase" id="RU000607"/>
    </source>
</evidence>
<dbReference type="GO" id="GO:0006783">
    <property type="term" value="P:heme biosynthetic process"/>
    <property type="evidence" value="ECO:0007669"/>
    <property type="project" value="UniProtKB-UniRule"/>
</dbReference>
<evidence type="ECO:0000256" key="2">
    <source>
        <dbReference type="ARBA" id="ARBA00022490"/>
    </source>
</evidence>
<comment type="catalytic activity">
    <reaction evidence="8">
        <text>Fe-coproporphyrin III + 2 H(+) = coproporphyrin III + Fe(2+)</text>
        <dbReference type="Rhea" id="RHEA:49572"/>
        <dbReference type="ChEBI" id="CHEBI:15378"/>
        <dbReference type="ChEBI" id="CHEBI:29033"/>
        <dbReference type="ChEBI" id="CHEBI:68438"/>
        <dbReference type="ChEBI" id="CHEBI:131725"/>
        <dbReference type="EC" id="4.99.1.9"/>
    </reaction>
    <physiologicalReaction direction="right-to-left" evidence="8">
        <dbReference type="Rhea" id="RHEA:49574"/>
    </physiologicalReaction>
</comment>
<feature type="compositionally biased region" description="Basic and acidic residues" evidence="11">
    <location>
        <begin position="349"/>
        <end position="361"/>
    </location>
</feature>